<evidence type="ECO:0000256" key="1">
    <source>
        <dbReference type="ARBA" id="ARBA00001946"/>
    </source>
</evidence>
<name>A0A1H3LXM7_9ACTN</name>
<reference evidence="7" key="1">
    <citation type="submission" date="2016-10" db="EMBL/GenBank/DDBJ databases">
        <authorList>
            <person name="Varghese N."/>
            <person name="Submissions S."/>
        </authorList>
    </citation>
    <scope>NUCLEOTIDE SEQUENCE [LARGE SCALE GENOMIC DNA]</scope>
    <source>
        <strain evidence="7">DSM 45245</strain>
    </source>
</reference>
<dbReference type="PROSITE" id="PS51462">
    <property type="entry name" value="NUDIX"/>
    <property type="match status" value="1"/>
</dbReference>
<dbReference type="Gene3D" id="3.90.79.10">
    <property type="entry name" value="Nucleoside Triphosphate Pyrophosphohydrolase"/>
    <property type="match status" value="1"/>
</dbReference>
<evidence type="ECO:0000256" key="4">
    <source>
        <dbReference type="RuleBase" id="RU003476"/>
    </source>
</evidence>
<dbReference type="PROSITE" id="PS00893">
    <property type="entry name" value="NUDIX_BOX"/>
    <property type="match status" value="1"/>
</dbReference>
<evidence type="ECO:0000256" key="3">
    <source>
        <dbReference type="ARBA" id="ARBA00022801"/>
    </source>
</evidence>
<evidence type="ECO:0000313" key="6">
    <source>
        <dbReference type="EMBL" id="SDY69182.1"/>
    </source>
</evidence>
<comment type="similarity">
    <text evidence="2 4">Belongs to the Nudix hydrolase family.</text>
</comment>
<dbReference type="InterPro" id="IPR020476">
    <property type="entry name" value="Nudix_hydrolase"/>
</dbReference>
<dbReference type="GO" id="GO:0016787">
    <property type="term" value="F:hydrolase activity"/>
    <property type="evidence" value="ECO:0007669"/>
    <property type="project" value="UniProtKB-KW"/>
</dbReference>
<dbReference type="Pfam" id="PF00293">
    <property type="entry name" value="NUDIX"/>
    <property type="match status" value="1"/>
</dbReference>
<sequence length="157" mass="17434">MSRRVDYYNDPNAPAANSIVPGGSALVVDDEGRILMQRRADSGNWSLPGGTMEIGETLADAVVREVREETGLDVETTGILGVYTDPNHVIAYADGEVRQEFNVTFIARPIRGAIAVSDESTDVRFIPSEELQRLPIHETVRLRIRHYLERRIGPFIG</sequence>
<organism evidence="6 7">
    <name type="scientific">Micromonospora pattaloongensis</name>
    <dbReference type="NCBI Taxonomy" id="405436"/>
    <lineage>
        <taxon>Bacteria</taxon>
        <taxon>Bacillati</taxon>
        <taxon>Actinomycetota</taxon>
        <taxon>Actinomycetes</taxon>
        <taxon>Micromonosporales</taxon>
        <taxon>Micromonosporaceae</taxon>
        <taxon>Micromonospora</taxon>
    </lineage>
</organism>
<evidence type="ECO:0000313" key="7">
    <source>
        <dbReference type="Proteomes" id="UP000242415"/>
    </source>
</evidence>
<proteinExistence type="inferred from homology"/>
<dbReference type="STRING" id="405436.SAMN05444365_103142"/>
<dbReference type="PANTHER" id="PTHR43046">
    <property type="entry name" value="GDP-MANNOSE MANNOSYL HYDROLASE"/>
    <property type="match status" value="1"/>
</dbReference>
<dbReference type="InterPro" id="IPR015797">
    <property type="entry name" value="NUDIX_hydrolase-like_dom_sf"/>
</dbReference>
<evidence type="ECO:0000259" key="5">
    <source>
        <dbReference type="PROSITE" id="PS51462"/>
    </source>
</evidence>
<gene>
    <name evidence="6" type="ORF">SAMN05444365_103142</name>
</gene>
<dbReference type="InterPro" id="IPR020084">
    <property type="entry name" value="NUDIX_hydrolase_CS"/>
</dbReference>
<protein>
    <submittedName>
        <fullName evidence="6">ADP-ribose pyrophosphatase YjhB, NUDIX family</fullName>
    </submittedName>
</protein>
<dbReference type="InterPro" id="IPR000086">
    <property type="entry name" value="NUDIX_hydrolase_dom"/>
</dbReference>
<feature type="domain" description="Nudix hydrolase" evidence="5">
    <location>
        <begin position="18"/>
        <end position="148"/>
    </location>
</feature>
<dbReference type="AlphaFoldDB" id="A0A1H3LXM7"/>
<dbReference type="Proteomes" id="UP000242415">
    <property type="component" value="Unassembled WGS sequence"/>
</dbReference>
<evidence type="ECO:0000256" key="2">
    <source>
        <dbReference type="ARBA" id="ARBA00005582"/>
    </source>
</evidence>
<dbReference type="OrthoDB" id="9814308at2"/>
<dbReference type="EMBL" id="FNPH01000003">
    <property type="protein sequence ID" value="SDY69182.1"/>
    <property type="molecule type" value="Genomic_DNA"/>
</dbReference>
<accession>A0A1H3LXM7</accession>
<dbReference type="RefSeq" id="WP_091554914.1">
    <property type="nucleotide sequence ID" value="NZ_FNPH01000003.1"/>
</dbReference>
<dbReference type="SUPFAM" id="SSF55811">
    <property type="entry name" value="Nudix"/>
    <property type="match status" value="1"/>
</dbReference>
<keyword evidence="3 4" id="KW-0378">Hydrolase</keyword>
<dbReference type="PRINTS" id="PR00502">
    <property type="entry name" value="NUDIXFAMILY"/>
</dbReference>
<comment type="cofactor">
    <cofactor evidence="1">
        <name>Mg(2+)</name>
        <dbReference type="ChEBI" id="CHEBI:18420"/>
    </cofactor>
</comment>
<dbReference type="PANTHER" id="PTHR43046:SF16">
    <property type="entry name" value="ADP-RIBOSE PYROPHOSPHATASE YJHB-RELATED"/>
    <property type="match status" value="1"/>
</dbReference>
<keyword evidence="7" id="KW-1185">Reference proteome</keyword>